<dbReference type="EMBL" id="VXIS01000063">
    <property type="protein sequence ID" value="KAA8908930.1"/>
    <property type="molecule type" value="Genomic_DNA"/>
</dbReference>
<evidence type="ECO:0000313" key="4">
    <source>
        <dbReference type="Proteomes" id="UP000326924"/>
    </source>
</evidence>
<dbReference type="Proteomes" id="UP000326924">
    <property type="component" value="Unassembled WGS sequence"/>
</dbReference>
<dbReference type="InParanoid" id="A0A5J5EZN2"/>
<name>A0A5J5EZN2_9PEZI</name>
<comment type="caution">
    <text evidence="3">The sequence shown here is derived from an EMBL/GenBank/DDBJ whole genome shotgun (WGS) entry which is preliminary data.</text>
</comment>
<evidence type="ECO:0000256" key="2">
    <source>
        <dbReference type="SAM" id="Phobius"/>
    </source>
</evidence>
<keyword evidence="4" id="KW-1185">Reference proteome</keyword>
<proteinExistence type="predicted"/>
<keyword evidence="1" id="KW-0175">Coiled coil</keyword>
<keyword evidence="2" id="KW-0812">Transmembrane</keyword>
<accession>A0A5J5EZN2</accession>
<keyword evidence="2" id="KW-1133">Transmembrane helix</keyword>
<feature type="coiled-coil region" evidence="1">
    <location>
        <begin position="82"/>
        <end position="116"/>
    </location>
</feature>
<evidence type="ECO:0000256" key="1">
    <source>
        <dbReference type="SAM" id="Coils"/>
    </source>
</evidence>
<keyword evidence="2" id="KW-0472">Membrane</keyword>
<reference evidence="3 4" key="1">
    <citation type="submission" date="2019-09" db="EMBL/GenBank/DDBJ databases">
        <title>Draft genome of the ectomycorrhizal ascomycete Sphaerosporella brunnea.</title>
        <authorList>
            <consortium name="DOE Joint Genome Institute"/>
            <person name="Benucci G.M."/>
            <person name="Marozzi G."/>
            <person name="Antonielli L."/>
            <person name="Sanchez S."/>
            <person name="Marco P."/>
            <person name="Wang X."/>
            <person name="Falini L.B."/>
            <person name="Barry K."/>
            <person name="Haridas S."/>
            <person name="Lipzen A."/>
            <person name="Labutti K."/>
            <person name="Grigoriev I.V."/>
            <person name="Murat C."/>
            <person name="Martin F."/>
            <person name="Albertini E."/>
            <person name="Donnini D."/>
            <person name="Bonito G."/>
        </authorList>
    </citation>
    <scope>NUCLEOTIDE SEQUENCE [LARGE SCALE GENOMIC DNA]</scope>
    <source>
        <strain evidence="3 4">Sb_GMNB300</strain>
    </source>
</reference>
<evidence type="ECO:0000313" key="3">
    <source>
        <dbReference type="EMBL" id="KAA8908930.1"/>
    </source>
</evidence>
<organism evidence="3 4">
    <name type="scientific">Sphaerosporella brunnea</name>
    <dbReference type="NCBI Taxonomy" id="1250544"/>
    <lineage>
        <taxon>Eukaryota</taxon>
        <taxon>Fungi</taxon>
        <taxon>Dikarya</taxon>
        <taxon>Ascomycota</taxon>
        <taxon>Pezizomycotina</taxon>
        <taxon>Pezizomycetes</taxon>
        <taxon>Pezizales</taxon>
        <taxon>Pyronemataceae</taxon>
        <taxon>Sphaerosporella</taxon>
    </lineage>
</organism>
<gene>
    <name evidence="3" type="ORF">FN846DRAFT_889257</name>
</gene>
<protein>
    <submittedName>
        <fullName evidence="3">Uncharacterized protein</fullName>
    </submittedName>
</protein>
<feature type="transmembrane region" description="Helical" evidence="2">
    <location>
        <begin position="41"/>
        <end position="58"/>
    </location>
</feature>
<dbReference type="AlphaFoldDB" id="A0A5J5EZN2"/>
<sequence>MPSRTTTTTTTTTSTKAAVPMDAPAKPVTATPTAKTSPLQLLLNLLTILLVFGGAFVWHSTRPARDITGTILTTFAAHEVGVNRLLKAVDDQREDVSNLIKEVEILVRAVENAQKSQRPGDWKRVQDVGSEIAGKGRAWLGEA</sequence>